<evidence type="ECO:0000256" key="1">
    <source>
        <dbReference type="ARBA" id="ARBA00007228"/>
    </source>
</evidence>
<dbReference type="InterPro" id="IPR013123">
    <property type="entry name" value="SpoU_subst-bd"/>
</dbReference>
<comment type="caution">
    <text evidence="5">The sequence shown here is derived from an EMBL/GenBank/DDBJ whole genome shotgun (WGS) entry which is preliminary data.</text>
</comment>
<dbReference type="Proteomes" id="UP000178082">
    <property type="component" value="Unassembled WGS sequence"/>
</dbReference>
<dbReference type="Pfam" id="PF08032">
    <property type="entry name" value="SpoU_sub_bind"/>
    <property type="match status" value="1"/>
</dbReference>
<sequence>MDKESQNFVYGINPVLELLKAERRKARKLLLSRENRSKAVDRILTFAGEKGIQIEWKEKKELDKISLFSNHQGIICLTTPFTFKKLADSIDEKTDRATSADFYIILDSINDPMNFGSIIRSCVIAGVDGIVIPKHGSCPVTATVAKASAGAVEYASIIMETNLVNAISLMKEKGLWVFGLDEKGRLPYTEIDFSVPLALVFGSEGKGIRNLVKKNCDETVSIPSRAGMTSLNVSSAVSVVAFEVARQRGVRLGKGSNSKA</sequence>
<dbReference type="SMART" id="SM00967">
    <property type="entry name" value="SpoU_sub_bind"/>
    <property type="match status" value="1"/>
</dbReference>
<dbReference type="Gene3D" id="3.30.1330.30">
    <property type="match status" value="1"/>
</dbReference>
<accession>A0A1F7SLP9</accession>
<dbReference type="GO" id="GO:0008173">
    <property type="term" value="F:RNA methyltransferase activity"/>
    <property type="evidence" value="ECO:0007669"/>
    <property type="project" value="InterPro"/>
</dbReference>
<gene>
    <name evidence="5" type="ORF">A3G31_05045</name>
</gene>
<dbReference type="InterPro" id="IPR004441">
    <property type="entry name" value="rRNA_MeTrfase_TrmH"/>
</dbReference>
<dbReference type="GO" id="GO:0006396">
    <property type="term" value="P:RNA processing"/>
    <property type="evidence" value="ECO:0007669"/>
    <property type="project" value="InterPro"/>
</dbReference>
<dbReference type="GO" id="GO:0003723">
    <property type="term" value="F:RNA binding"/>
    <property type="evidence" value="ECO:0007669"/>
    <property type="project" value="InterPro"/>
</dbReference>
<dbReference type="FunFam" id="3.40.1280.10:FF:000008">
    <property type="entry name" value="Group 3 RNA methyltransferase TrmH"/>
    <property type="match status" value="1"/>
</dbReference>
<dbReference type="InterPro" id="IPR001537">
    <property type="entry name" value="SpoU_MeTrfase"/>
</dbReference>
<organism evidence="5 6">
    <name type="scientific">Candidatus Schekmanbacteria bacterium RIFCSPLOWO2_12_FULL_38_15</name>
    <dbReference type="NCBI Taxonomy" id="1817883"/>
    <lineage>
        <taxon>Bacteria</taxon>
        <taxon>Candidatus Schekmaniibacteriota</taxon>
    </lineage>
</organism>
<dbReference type="SUPFAM" id="SSF55315">
    <property type="entry name" value="L30e-like"/>
    <property type="match status" value="1"/>
</dbReference>
<feature type="domain" description="RNA 2-O ribose methyltransferase substrate binding" evidence="4">
    <location>
        <begin position="8"/>
        <end position="84"/>
    </location>
</feature>
<proteinExistence type="inferred from homology"/>
<evidence type="ECO:0000313" key="6">
    <source>
        <dbReference type="Proteomes" id="UP000178082"/>
    </source>
</evidence>
<keyword evidence="3 5" id="KW-0808">Transferase</keyword>
<dbReference type="InterPro" id="IPR029028">
    <property type="entry name" value="Alpha/beta_knot_MTases"/>
</dbReference>
<evidence type="ECO:0000256" key="3">
    <source>
        <dbReference type="ARBA" id="ARBA00022679"/>
    </source>
</evidence>
<evidence type="ECO:0000259" key="4">
    <source>
        <dbReference type="SMART" id="SM00967"/>
    </source>
</evidence>
<dbReference type="SUPFAM" id="SSF75217">
    <property type="entry name" value="alpha/beta knot"/>
    <property type="match status" value="1"/>
</dbReference>
<dbReference type="PANTHER" id="PTHR46429:SF1">
    <property type="entry name" value="23S RRNA (GUANOSINE-2'-O-)-METHYLTRANSFERASE RLMB"/>
    <property type="match status" value="1"/>
</dbReference>
<evidence type="ECO:0000313" key="5">
    <source>
        <dbReference type="EMBL" id="OGL54134.1"/>
    </source>
</evidence>
<dbReference type="Pfam" id="PF00588">
    <property type="entry name" value="SpoU_methylase"/>
    <property type="match status" value="1"/>
</dbReference>
<name>A0A1F7SLP9_9BACT</name>
<dbReference type="GO" id="GO:0032259">
    <property type="term" value="P:methylation"/>
    <property type="evidence" value="ECO:0007669"/>
    <property type="project" value="UniProtKB-KW"/>
</dbReference>
<evidence type="ECO:0000256" key="2">
    <source>
        <dbReference type="ARBA" id="ARBA00022603"/>
    </source>
</evidence>
<dbReference type="AlphaFoldDB" id="A0A1F7SLP9"/>
<keyword evidence="2 5" id="KW-0489">Methyltransferase</keyword>
<dbReference type="InterPro" id="IPR029064">
    <property type="entry name" value="Ribosomal_eL30-like_sf"/>
</dbReference>
<dbReference type="InterPro" id="IPR029026">
    <property type="entry name" value="tRNA_m1G_MTases_N"/>
</dbReference>
<dbReference type="STRING" id="1817883.A3G31_05045"/>
<dbReference type="Gene3D" id="3.40.1280.10">
    <property type="match status" value="1"/>
</dbReference>
<comment type="similarity">
    <text evidence="1">Belongs to the class IV-like SAM-binding methyltransferase superfamily. RNA methyltransferase TrmH family.</text>
</comment>
<dbReference type="CDD" id="cd18103">
    <property type="entry name" value="SpoU-like_RlmB"/>
    <property type="match status" value="1"/>
</dbReference>
<dbReference type="GO" id="GO:0005829">
    <property type="term" value="C:cytosol"/>
    <property type="evidence" value="ECO:0007669"/>
    <property type="project" value="TreeGrafter"/>
</dbReference>
<dbReference type="EMBL" id="MGDI01000016">
    <property type="protein sequence ID" value="OGL54134.1"/>
    <property type="molecule type" value="Genomic_DNA"/>
</dbReference>
<reference evidence="5 6" key="1">
    <citation type="journal article" date="2016" name="Nat. Commun.">
        <title>Thousands of microbial genomes shed light on interconnected biogeochemical processes in an aquifer system.</title>
        <authorList>
            <person name="Anantharaman K."/>
            <person name="Brown C.T."/>
            <person name="Hug L.A."/>
            <person name="Sharon I."/>
            <person name="Castelle C.J."/>
            <person name="Probst A.J."/>
            <person name="Thomas B.C."/>
            <person name="Singh A."/>
            <person name="Wilkins M.J."/>
            <person name="Karaoz U."/>
            <person name="Brodie E.L."/>
            <person name="Williams K.H."/>
            <person name="Hubbard S.S."/>
            <person name="Banfield J.F."/>
        </authorList>
    </citation>
    <scope>NUCLEOTIDE SEQUENCE [LARGE SCALE GENOMIC DNA]</scope>
</reference>
<protein>
    <submittedName>
        <fullName evidence="5">23S rRNA (Guanosine(2251)-2'-O)-methyltransferase RlmB</fullName>
    </submittedName>
</protein>
<dbReference type="NCBIfam" id="TIGR00186">
    <property type="entry name" value="rRNA_methyl_3"/>
    <property type="match status" value="1"/>
</dbReference>
<dbReference type="PANTHER" id="PTHR46429">
    <property type="entry name" value="23S RRNA (GUANOSINE-2'-O-)-METHYLTRANSFERASE RLMB"/>
    <property type="match status" value="1"/>
</dbReference>